<comment type="caution">
    <text evidence="2">The sequence shown here is derived from an EMBL/GenBank/DDBJ whole genome shotgun (WGS) entry which is preliminary data.</text>
</comment>
<reference evidence="2 3" key="1">
    <citation type="submission" date="2020-05" db="EMBL/GenBank/DDBJ databases">
        <title>Bremerella alba sp. nov., a novel planctomycete isolated from the surface of the macroalga Fucus spiralis.</title>
        <authorList>
            <person name="Godinho O."/>
            <person name="Botelho R."/>
            <person name="Albuquerque L."/>
            <person name="Wiegand S."/>
            <person name="Da Costa M.S."/>
            <person name="Lobo-Da-Cunha A."/>
            <person name="Jogler C."/>
            <person name="Lage O.M."/>
        </authorList>
    </citation>
    <scope>NUCLEOTIDE SEQUENCE [LARGE SCALE GENOMIC DNA]</scope>
    <source>
        <strain evidence="2 3">FF15</strain>
    </source>
</reference>
<accession>A0A7V9A6Y5</accession>
<protein>
    <recommendedName>
        <fullName evidence="1">Aspartate/glutamate/uridylate kinase domain-containing protein</fullName>
    </recommendedName>
</protein>
<dbReference type="EMBL" id="JABRWO010000005">
    <property type="protein sequence ID" value="MBA2114860.1"/>
    <property type="molecule type" value="Genomic_DNA"/>
</dbReference>
<dbReference type="AlphaFoldDB" id="A0A7V9A6Y5"/>
<feature type="domain" description="Aspartate/glutamate/uridylate kinase" evidence="1">
    <location>
        <begin position="4"/>
        <end position="163"/>
    </location>
</feature>
<dbReference type="InterPro" id="IPR001048">
    <property type="entry name" value="Asp/Glu/Uridylate_kinase"/>
</dbReference>
<dbReference type="Gene3D" id="3.40.1160.10">
    <property type="entry name" value="Acetylglutamate kinase-like"/>
    <property type="match status" value="1"/>
</dbReference>
<dbReference type="Pfam" id="PF00696">
    <property type="entry name" value="AA_kinase"/>
    <property type="match status" value="1"/>
</dbReference>
<dbReference type="RefSeq" id="WP_207396326.1">
    <property type="nucleotide sequence ID" value="NZ_JABRWO010000005.1"/>
</dbReference>
<dbReference type="Proteomes" id="UP000551616">
    <property type="component" value="Unassembled WGS sequence"/>
</dbReference>
<evidence type="ECO:0000313" key="2">
    <source>
        <dbReference type="EMBL" id="MBA2114860.1"/>
    </source>
</evidence>
<sequence>MGFAVWKLGGSLLDLPDLAERINQLHAEQSPALPVVIIPGGGVFADAVRTMDQRHDLKPLHSNHLALQSMQISADLTAMLLVNLTAMVGSDWHEKMLRTWKKESRPSSIQVWNVIPTWYERNRELEKRFGETPVDWSFTSDSLAAIFAAHWGADCFTLIKSVDRPGNASWEECAQLGIVDGYFPTIASHLNRIEWVNLRAQ</sequence>
<gene>
    <name evidence="2" type="ORF">HOV93_20280</name>
</gene>
<proteinExistence type="predicted"/>
<dbReference type="SUPFAM" id="SSF53633">
    <property type="entry name" value="Carbamate kinase-like"/>
    <property type="match status" value="1"/>
</dbReference>
<name>A0A7V9A6Y5_9BACT</name>
<dbReference type="InterPro" id="IPR036393">
    <property type="entry name" value="AceGlu_kinase-like_sf"/>
</dbReference>
<evidence type="ECO:0000313" key="3">
    <source>
        <dbReference type="Proteomes" id="UP000551616"/>
    </source>
</evidence>
<organism evidence="2 3">
    <name type="scientific">Bremerella alba</name>
    <dbReference type="NCBI Taxonomy" id="980252"/>
    <lineage>
        <taxon>Bacteria</taxon>
        <taxon>Pseudomonadati</taxon>
        <taxon>Planctomycetota</taxon>
        <taxon>Planctomycetia</taxon>
        <taxon>Pirellulales</taxon>
        <taxon>Pirellulaceae</taxon>
        <taxon>Bremerella</taxon>
    </lineage>
</organism>
<evidence type="ECO:0000259" key="1">
    <source>
        <dbReference type="Pfam" id="PF00696"/>
    </source>
</evidence>
<keyword evidence="3" id="KW-1185">Reference proteome</keyword>